<organism evidence="1 2">
    <name type="scientific">Allacma fusca</name>
    <dbReference type="NCBI Taxonomy" id="39272"/>
    <lineage>
        <taxon>Eukaryota</taxon>
        <taxon>Metazoa</taxon>
        <taxon>Ecdysozoa</taxon>
        <taxon>Arthropoda</taxon>
        <taxon>Hexapoda</taxon>
        <taxon>Collembola</taxon>
        <taxon>Symphypleona</taxon>
        <taxon>Sminthuridae</taxon>
        <taxon>Allacma</taxon>
    </lineage>
</organism>
<sequence>HVLISNIIAGLFEFECRNTEGKQ</sequence>
<reference evidence="1" key="1">
    <citation type="submission" date="2021-06" db="EMBL/GenBank/DDBJ databases">
        <authorList>
            <person name="Hodson N. C."/>
            <person name="Mongue J. A."/>
            <person name="Jaron S. K."/>
        </authorList>
    </citation>
    <scope>NUCLEOTIDE SEQUENCE</scope>
</reference>
<accession>A0A8J2JY85</accession>
<dbReference type="EMBL" id="CAJVCH010140246">
    <property type="protein sequence ID" value="CAG7726802.1"/>
    <property type="molecule type" value="Genomic_DNA"/>
</dbReference>
<feature type="non-terminal residue" evidence="1">
    <location>
        <position position="1"/>
    </location>
</feature>
<evidence type="ECO:0000313" key="2">
    <source>
        <dbReference type="Proteomes" id="UP000708208"/>
    </source>
</evidence>
<dbReference type="Proteomes" id="UP000708208">
    <property type="component" value="Unassembled WGS sequence"/>
</dbReference>
<name>A0A8J2JY85_9HEXA</name>
<comment type="caution">
    <text evidence="1">The sequence shown here is derived from an EMBL/GenBank/DDBJ whole genome shotgun (WGS) entry which is preliminary data.</text>
</comment>
<proteinExistence type="predicted"/>
<keyword evidence="2" id="KW-1185">Reference proteome</keyword>
<protein>
    <submittedName>
        <fullName evidence="1">Uncharacterized protein</fullName>
    </submittedName>
</protein>
<evidence type="ECO:0000313" key="1">
    <source>
        <dbReference type="EMBL" id="CAG7726802.1"/>
    </source>
</evidence>
<dbReference type="AlphaFoldDB" id="A0A8J2JY85"/>
<gene>
    <name evidence="1" type="ORF">AFUS01_LOCUS15689</name>
</gene>